<reference evidence="1" key="1">
    <citation type="submission" date="2020-11" db="EMBL/GenBank/DDBJ databases">
        <authorList>
            <person name="Tran Van P."/>
        </authorList>
    </citation>
    <scope>NUCLEOTIDE SEQUENCE</scope>
</reference>
<dbReference type="EMBL" id="CAJPEX010001187">
    <property type="protein sequence ID" value="CAG0918456.1"/>
    <property type="molecule type" value="Genomic_DNA"/>
</dbReference>
<evidence type="ECO:0000313" key="1">
    <source>
        <dbReference type="EMBL" id="CAD7278304.1"/>
    </source>
</evidence>
<dbReference type="EMBL" id="OA883224">
    <property type="protein sequence ID" value="CAD7278304.1"/>
    <property type="molecule type" value="Genomic_DNA"/>
</dbReference>
<dbReference type="Proteomes" id="UP000678499">
    <property type="component" value="Unassembled WGS sequence"/>
</dbReference>
<organism evidence="1">
    <name type="scientific">Notodromas monacha</name>
    <dbReference type="NCBI Taxonomy" id="399045"/>
    <lineage>
        <taxon>Eukaryota</taxon>
        <taxon>Metazoa</taxon>
        <taxon>Ecdysozoa</taxon>
        <taxon>Arthropoda</taxon>
        <taxon>Crustacea</taxon>
        <taxon>Oligostraca</taxon>
        <taxon>Ostracoda</taxon>
        <taxon>Podocopa</taxon>
        <taxon>Podocopida</taxon>
        <taxon>Cypridocopina</taxon>
        <taxon>Cypridoidea</taxon>
        <taxon>Cyprididae</taxon>
        <taxon>Notodromas</taxon>
    </lineage>
</organism>
<keyword evidence="2" id="KW-1185">Reference proteome</keyword>
<dbReference type="AlphaFoldDB" id="A0A7R9GEV1"/>
<accession>A0A7R9GEV1</accession>
<sequence length="81" mass="9115">MEAKRAPWICTCIILFARAGPGAPGKRKRNPKCSAEHRLRASTLGESRKTHLIYILTIKPAETLSESFRFSDTDDSGRIRQ</sequence>
<proteinExistence type="predicted"/>
<gene>
    <name evidence="1" type="ORF">NMOB1V02_LOCUS6012</name>
</gene>
<evidence type="ECO:0000313" key="2">
    <source>
        <dbReference type="Proteomes" id="UP000678499"/>
    </source>
</evidence>
<protein>
    <submittedName>
        <fullName evidence="1">Uncharacterized protein</fullName>
    </submittedName>
</protein>
<name>A0A7R9GEV1_9CRUS</name>